<reference evidence="1" key="3">
    <citation type="submission" date="2021-05" db="UniProtKB">
        <authorList>
            <consortium name="EnsemblPlants"/>
        </authorList>
    </citation>
    <scope>IDENTIFICATION</scope>
    <source>
        <strain evidence="1">cv. B73</strain>
    </source>
</reference>
<organism evidence="1 2">
    <name type="scientific">Zea mays</name>
    <name type="common">Maize</name>
    <dbReference type="NCBI Taxonomy" id="4577"/>
    <lineage>
        <taxon>Eukaryota</taxon>
        <taxon>Viridiplantae</taxon>
        <taxon>Streptophyta</taxon>
        <taxon>Embryophyta</taxon>
        <taxon>Tracheophyta</taxon>
        <taxon>Spermatophyta</taxon>
        <taxon>Magnoliopsida</taxon>
        <taxon>Liliopsida</taxon>
        <taxon>Poales</taxon>
        <taxon>Poaceae</taxon>
        <taxon>PACMAD clade</taxon>
        <taxon>Panicoideae</taxon>
        <taxon>Andropogonodae</taxon>
        <taxon>Andropogoneae</taxon>
        <taxon>Tripsacinae</taxon>
        <taxon>Zea</taxon>
    </lineage>
</organism>
<evidence type="ECO:0000313" key="1">
    <source>
        <dbReference type="EnsemblPlants" id="Zm00001eb196740_P001"/>
    </source>
</evidence>
<accession>A0A804NYZ7</accession>
<dbReference type="Gramene" id="Zm00001eb196740_T001">
    <property type="protein sequence ID" value="Zm00001eb196740_P001"/>
    <property type="gene ID" value="Zm00001eb196740"/>
</dbReference>
<proteinExistence type="predicted"/>
<sequence>MATRTTDAGDPTFSFSTSQFLCTDDSSFLLQPSSMDTHCNKEKEKRGAHPWKRKGFVGACWLLDTLGAATRGRRRQGRDDHGRDRVDYLEVGRRHCRRAGGRVEQRHCLIREQGPGGTGAKLAGVGHAGSRARRIMSAALAKCSRAALAKSDQHAKVEAARVG</sequence>
<evidence type="ECO:0000313" key="2">
    <source>
        <dbReference type="Proteomes" id="UP000007305"/>
    </source>
</evidence>
<protein>
    <submittedName>
        <fullName evidence="1">Uncharacterized protein</fullName>
    </submittedName>
</protein>
<dbReference type="AlphaFoldDB" id="A0A804NYZ7"/>
<reference evidence="1" key="2">
    <citation type="submission" date="2019-07" db="EMBL/GenBank/DDBJ databases">
        <authorList>
            <person name="Seetharam A."/>
            <person name="Woodhouse M."/>
            <person name="Cannon E."/>
        </authorList>
    </citation>
    <scope>NUCLEOTIDE SEQUENCE [LARGE SCALE GENOMIC DNA]</scope>
    <source>
        <strain evidence="1">cv. B73</strain>
    </source>
</reference>
<dbReference type="InParanoid" id="A0A804NYZ7"/>
<name>A0A804NYZ7_MAIZE</name>
<keyword evidence="2" id="KW-1185">Reference proteome</keyword>
<dbReference type="Proteomes" id="UP000007305">
    <property type="component" value="Chromosome 4"/>
</dbReference>
<reference evidence="2" key="1">
    <citation type="journal article" date="2009" name="Science">
        <title>The B73 maize genome: complexity, diversity, and dynamics.</title>
        <authorList>
            <person name="Schnable P.S."/>
            <person name="Ware D."/>
            <person name="Fulton R.S."/>
            <person name="Stein J.C."/>
            <person name="Wei F."/>
            <person name="Pasternak S."/>
            <person name="Liang C."/>
            <person name="Zhang J."/>
            <person name="Fulton L."/>
            <person name="Graves T.A."/>
            <person name="Minx P."/>
            <person name="Reily A.D."/>
            <person name="Courtney L."/>
            <person name="Kruchowski S.S."/>
            <person name="Tomlinson C."/>
            <person name="Strong C."/>
            <person name="Delehaunty K."/>
            <person name="Fronick C."/>
            <person name="Courtney B."/>
            <person name="Rock S.M."/>
            <person name="Belter E."/>
            <person name="Du F."/>
            <person name="Kim K."/>
            <person name="Abbott R.M."/>
            <person name="Cotton M."/>
            <person name="Levy A."/>
            <person name="Marchetto P."/>
            <person name="Ochoa K."/>
            <person name="Jackson S.M."/>
            <person name="Gillam B."/>
            <person name="Chen W."/>
            <person name="Yan L."/>
            <person name="Higginbotham J."/>
            <person name="Cardenas M."/>
            <person name="Waligorski J."/>
            <person name="Applebaum E."/>
            <person name="Phelps L."/>
            <person name="Falcone J."/>
            <person name="Kanchi K."/>
            <person name="Thane T."/>
            <person name="Scimone A."/>
            <person name="Thane N."/>
            <person name="Henke J."/>
            <person name="Wang T."/>
            <person name="Ruppert J."/>
            <person name="Shah N."/>
            <person name="Rotter K."/>
            <person name="Hodges J."/>
            <person name="Ingenthron E."/>
            <person name="Cordes M."/>
            <person name="Kohlberg S."/>
            <person name="Sgro J."/>
            <person name="Delgado B."/>
            <person name="Mead K."/>
            <person name="Chinwalla A."/>
            <person name="Leonard S."/>
            <person name="Crouse K."/>
            <person name="Collura K."/>
            <person name="Kudrna D."/>
            <person name="Currie J."/>
            <person name="He R."/>
            <person name="Angelova A."/>
            <person name="Rajasekar S."/>
            <person name="Mueller T."/>
            <person name="Lomeli R."/>
            <person name="Scara G."/>
            <person name="Ko A."/>
            <person name="Delaney K."/>
            <person name="Wissotski M."/>
            <person name="Lopez G."/>
            <person name="Campos D."/>
            <person name="Braidotti M."/>
            <person name="Ashley E."/>
            <person name="Golser W."/>
            <person name="Kim H."/>
            <person name="Lee S."/>
            <person name="Lin J."/>
            <person name="Dujmic Z."/>
            <person name="Kim W."/>
            <person name="Talag J."/>
            <person name="Zuccolo A."/>
            <person name="Fan C."/>
            <person name="Sebastian A."/>
            <person name="Kramer M."/>
            <person name="Spiegel L."/>
            <person name="Nascimento L."/>
            <person name="Zutavern T."/>
            <person name="Miller B."/>
            <person name="Ambroise C."/>
            <person name="Muller S."/>
            <person name="Spooner W."/>
            <person name="Narechania A."/>
            <person name="Ren L."/>
            <person name="Wei S."/>
            <person name="Kumari S."/>
            <person name="Faga B."/>
            <person name="Levy M.J."/>
            <person name="McMahan L."/>
            <person name="Van Buren P."/>
            <person name="Vaughn M.W."/>
            <person name="Ying K."/>
            <person name="Yeh C.-T."/>
            <person name="Emrich S.J."/>
            <person name="Jia Y."/>
            <person name="Kalyanaraman A."/>
            <person name="Hsia A.-P."/>
            <person name="Barbazuk W.B."/>
            <person name="Baucom R.S."/>
            <person name="Brutnell T.P."/>
            <person name="Carpita N.C."/>
            <person name="Chaparro C."/>
            <person name="Chia J.-M."/>
            <person name="Deragon J.-M."/>
            <person name="Estill J.C."/>
            <person name="Fu Y."/>
            <person name="Jeddeloh J.A."/>
            <person name="Han Y."/>
            <person name="Lee H."/>
            <person name="Li P."/>
            <person name="Lisch D.R."/>
            <person name="Liu S."/>
            <person name="Liu Z."/>
            <person name="Nagel D.H."/>
            <person name="McCann M.C."/>
            <person name="SanMiguel P."/>
            <person name="Myers A.M."/>
            <person name="Nettleton D."/>
            <person name="Nguyen J."/>
            <person name="Penning B.W."/>
            <person name="Ponnala L."/>
            <person name="Schneider K.L."/>
            <person name="Schwartz D.C."/>
            <person name="Sharma A."/>
            <person name="Soderlund C."/>
            <person name="Springer N.M."/>
            <person name="Sun Q."/>
            <person name="Wang H."/>
            <person name="Waterman M."/>
            <person name="Westerman R."/>
            <person name="Wolfgruber T.K."/>
            <person name="Yang L."/>
            <person name="Yu Y."/>
            <person name="Zhang L."/>
            <person name="Zhou S."/>
            <person name="Zhu Q."/>
            <person name="Bennetzen J.L."/>
            <person name="Dawe R.K."/>
            <person name="Jiang J."/>
            <person name="Jiang N."/>
            <person name="Presting G.G."/>
            <person name="Wessler S.R."/>
            <person name="Aluru S."/>
            <person name="Martienssen R.A."/>
            <person name="Clifton S.W."/>
            <person name="McCombie W.R."/>
            <person name="Wing R.A."/>
            <person name="Wilson R.K."/>
        </authorList>
    </citation>
    <scope>NUCLEOTIDE SEQUENCE [LARGE SCALE GENOMIC DNA]</scope>
    <source>
        <strain evidence="2">cv. B73</strain>
    </source>
</reference>
<dbReference type="EnsemblPlants" id="Zm00001eb196740_T001">
    <property type="protein sequence ID" value="Zm00001eb196740_P001"/>
    <property type="gene ID" value="Zm00001eb196740"/>
</dbReference>